<keyword evidence="1" id="KW-0732">Signal</keyword>
<evidence type="ECO:0000256" key="1">
    <source>
        <dbReference type="SAM" id="SignalP"/>
    </source>
</evidence>
<dbReference type="EMBL" id="LYCR01000034">
    <property type="protein sequence ID" value="OGM46145.1"/>
    <property type="molecule type" value="Genomic_DNA"/>
</dbReference>
<comment type="caution">
    <text evidence="2">The sequence shown here is derived from an EMBL/GenBank/DDBJ whole genome shotgun (WGS) entry which is preliminary data.</text>
</comment>
<dbReference type="Proteomes" id="UP000179179">
    <property type="component" value="Unassembled WGS sequence"/>
</dbReference>
<feature type="chain" id="PRO_5009534460" evidence="1">
    <location>
        <begin position="19"/>
        <end position="113"/>
    </location>
</feature>
<proteinExistence type="predicted"/>
<organism evidence="2 3">
    <name type="scientific">Aspergillus bombycis</name>
    <dbReference type="NCBI Taxonomy" id="109264"/>
    <lineage>
        <taxon>Eukaryota</taxon>
        <taxon>Fungi</taxon>
        <taxon>Dikarya</taxon>
        <taxon>Ascomycota</taxon>
        <taxon>Pezizomycotina</taxon>
        <taxon>Eurotiomycetes</taxon>
        <taxon>Eurotiomycetidae</taxon>
        <taxon>Eurotiales</taxon>
        <taxon>Aspergillaceae</taxon>
        <taxon>Aspergillus</taxon>
    </lineage>
</organism>
<dbReference type="RefSeq" id="XP_022389862.1">
    <property type="nucleotide sequence ID" value="XM_022532068.1"/>
</dbReference>
<keyword evidence="3" id="KW-1185">Reference proteome</keyword>
<dbReference type="OrthoDB" id="3257981at2759"/>
<dbReference type="GeneID" id="34448329"/>
<dbReference type="STRING" id="109264.A0A1F8A451"/>
<protein>
    <submittedName>
        <fullName evidence="2">Uncharacterized protein</fullName>
    </submittedName>
</protein>
<sequence length="113" mass="11960">MVKILCLAALGLAALSQATTLHVNKGYITIDDAAVRSSVSVSPPVTIYAGFDGSSTKQYVTPGCSLDASWPSNYGDVYFGADNCLYDSNGQNINGQCCKNPGKLPKVRNPYYG</sequence>
<evidence type="ECO:0000313" key="2">
    <source>
        <dbReference type="EMBL" id="OGM46145.1"/>
    </source>
</evidence>
<dbReference type="AlphaFoldDB" id="A0A1F8A451"/>
<name>A0A1F8A451_9EURO</name>
<evidence type="ECO:0000313" key="3">
    <source>
        <dbReference type="Proteomes" id="UP000179179"/>
    </source>
</evidence>
<feature type="signal peptide" evidence="1">
    <location>
        <begin position="1"/>
        <end position="18"/>
    </location>
</feature>
<accession>A0A1F8A451</accession>
<reference evidence="2 3" key="1">
    <citation type="journal article" date="2016" name="Genome Biol. Evol.">
        <title>Draft genome sequence of an aflatoxigenic Aspergillus species, A. bombycis.</title>
        <authorList>
            <person name="Moore G.G."/>
            <person name="Mack B.M."/>
            <person name="Beltz S.B."/>
            <person name="Gilbert M.K."/>
        </authorList>
    </citation>
    <scope>NUCLEOTIDE SEQUENCE [LARGE SCALE GENOMIC DNA]</scope>
    <source>
        <strain evidence="3">NRRL 26010</strain>
    </source>
</reference>
<gene>
    <name evidence="2" type="ORF">ABOM_004939</name>
</gene>